<dbReference type="AlphaFoldDB" id="A0A252A2P6"/>
<dbReference type="Gene3D" id="3.40.50.300">
    <property type="entry name" value="P-loop containing nucleotide triphosphate hydrolases"/>
    <property type="match status" value="1"/>
</dbReference>
<dbReference type="RefSeq" id="WP_086552192.1">
    <property type="nucleotide sequence ID" value="NZ_JOMO01000020.1"/>
</dbReference>
<dbReference type="Pfam" id="PF09848">
    <property type="entry name" value="SLFN-g3_helicase"/>
    <property type="match status" value="1"/>
</dbReference>
<reference evidence="2 3" key="1">
    <citation type="submission" date="2014-06" db="EMBL/GenBank/DDBJ databases">
        <authorList>
            <person name="Ju J."/>
            <person name="Zhang J."/>
        </authorList>
    </citation>
    <scope>NUCLEOTIDE SEQUENCE [LARGE SCALE GENOMIC DNA]</scope>
    <source>
        <strain evidence="2">DmW_045</strain>
    </source>
</reference>
<evidence type="ECO:0000313" key="2">
    <source>
        <dbReference type="EMBL" id="OUI82504.1"/>
    </source>
</evidence>
<feature type="domain" description="AAA+ ATPase" evidence="1">
    <location>
        <begin position="45"/>
        <end position="297"/>
    </location>
</feature>
<dbReference type="Proteomes" id="UP000194639">
    <property type="component" value="Unassembled WGS sequence"/>
</dbReference>
<accession>A0A252A2P6</accession>
<protein>
    <recommendedName>
        <fullName evidence="1">AAA+ ATPase domain-containing protein</fullName>
    </recommendedName>
</protein>
<dbReference type="InterPro" id="IPR003593">
    <property type="entry name" value="AAA+_ATPase"/>
</dbReference>
<evidence type="ECO:0000313" key="3">
    <source>
        <dbReference type="Proteomes" id="UP000194639"/>
    </source>
</evidence>
<dbReference type="SMART" id="SM00382">
    <property type="entry name" value="AAA"/>
    <property type="match status" value="1"/>
</dbReference>
<dbReference type="EMBL" id="JOMO01000020">
    <property type="protein sequence ID" value="OUI82504.1"/>
    <property type="molecule type" value="Genomic_DNA"/>
</dbReference>
<sequence>MYTLLNNEQNNNALAKISPEKILSDEQITLQNKVEEFCKKHIVQGQAVFIIEGNAGTGKSLVLNKIFNTLQKQARDKNEVSVLQATQNYLVVNHPEMMKLYKNSAGKFPYLKQKDFERPTTFINRMHKESKKADILLIDEAHLLLTRPDNYNRFTQENQLEELLKLARVVVLVFDEKQTLKFKSYWNKSLLNTIAAQYHVQTYHLKQQFRMHAGADIQCWIEEFCQKKILPMPQKQLFDFQFFDDAQNLYETLKEKNALYGLSRLVATYDYPYTLDGQDHFITEGRFHLRWDRSKPQEKLPWAERPDTIDEVGSVYTVQGFDLNYVGVILGPSVLYNASTDGLRLDPTRYEDSAAFAGRGGLLEPEQAKERIMLNALNVLLTRAVRGLYIYAHDPALRARLMALQAKAVLT</sequence>
<gene>
    <name evidence="2" type="ORF">HK12_03900</name>
</gene>
<name>A0A252A2P6_9PROT</name>
<proteinExistence type="predicted"/>
<comment type="caution">
    <text evidence="2">The sequence shown here is derived from an EMBL/GenBank/DDBJ whole genome shotgun (WGS) entry which is preliminary data.</text>
</comment>
<organism evidence="2 3">
    <name type="scientific">Acetobacter orientalis</name>
    <dbReference type="NCBI Taxonomy" id="146474"/>
    <lineage>
        <taxon>Bacteria</taxon>
        <taxon>Pseudomonadati</taxon>
        <taxon>Pseudomonadota</taxon>
        <taxon>Alphaproteobacteria</taxon>
        <taxon>Acetobacterales</taxon>
        <taxon>Acetobacteraceae</taxon>
        <taxon>Acetobacter</taxon>
    </lineage>
</organism>
<dbReference type="InterPro" id="IPR018647">
    <property type="entry name" value="SLFN_3-like_DNA/RNA_helicase"/>
</dbReference>
<dbReference type="SUPFAM" id="SSF52540">
    <property type="entry name" value="P-loop containing nucleoside triphosphate hydrolases"/>
    <property type="match status" value="1"/>
</dbReference>
<dbReference type="InterPro" id="IPR027417">
    <property type="entry name" value="P-loop_NTPase"/>
</dbReference>
<evidence type="ECO:0000259" key="1">
    <source>
        <dbReference type="SMART" id="SM00382"/>
    </source>
</evidence>